<evidence type="ECO:0008006" key="2">
    <source>
        <dbReference type="Google" id="ProtNLM"/>
    </source>
</evidence>
<dbReference type="OrthoDB" id="2841072at2759"/>
<dbReference type="EMBL" id="GL945442">
    <property type="protein sequence ID" value="EGO19866.1"/>
    <property type="molecule type" value="Genomic_DNA"/>
</dbReference>
<dbReference type="SUPFAM" id="SSF52047">
    <property type="entry name" value="RNI-like"/>
    <property type="match status" value="1"/>
</dbReference>
<dbReference type="InterPro" id="IPR032675">
    <property type="entry name" value="LRR_dom_sf"/>
</dbReference>
<sequence>MHFCLQLPEILDVILEYALYENGRRRTDAVAAIASTCRTLSYPALVALWKEQTSLVPLLKCLPPDAWTIERPSTYNTFKGIFKLLRVPNKDSDWDRVLHYANLIRSLGSESTSPSSSFSRPFHVKDDVFSALRLYLPRALLLPNLKYFNRPIGGDDYDYIHTSLFYGPNLVSFQWTRVFQPVPIGDTVELLECLERQSSNLQTLAVQHFTRIGNNRPIFPQFWKVVGSFKHLQHLSCPTNSITFPLFNLYLLHLRNLQSLDLLLDGTSPLPLPTGSTVVFPFLAKVHVRLMDMDSLDPFTSLISSSPISDLKIVLDNSSSVITEEFFSSLQSPSLLAHMENLVIMSSIRAGPHSSILSCDILQPLLAFKNMRILALLLDCASGIDNSFVKEMAFSWTKLESLLFSPYSKLDECKVTLAGLIPFAEGCKRLTSLAMPIDGRISPDVDEMQDLLGPSANMLVSLDVGFSPIQDPIAVAHFLSRLFPNLIRIHAEGERTHVEQWKSVVRMNTVSRVL</sequence>
<evidence type="ECO:0000313" key="1">
    <source>
        <dbReference type="EMBL" id="EGO19866.1"/>
    </source>
</evidence>
<dbReference type="Gene3D" id="3.80.10.10">
    <property type="entry name" value="Ribonuclease Inhibitor"/>
    <property type="match status" value="1"/>
</dbReference>
<organism>
    <name type="scientific">Serpula lacrymans var. lacrymans (strain S7.9)</name>
    <name type="common">Dry rot fungus</name>
    <dbReference type="NCBI Taxonomy" id="578457"/>
    <lineage>
        <taxon>Eukaryota</taxon>
        <taxon>Fungi</taxon>
        <taxon>Dikarya</taxon>
        <taxon>Basidiomycota</taxon>
        <taxon>Agaricomycotina</taxon>
        <taxon>Agaricomycetes</taxon>
        <taxon>Agaricomycetidae</taxon>
        <taxon>Boletales</taxon>
        <taxon>Coniophorineae</taxon>
        <taxon>Serpulaceae</taxon>
        <taxon>Serpula</taxon>
    </lineage>
</organism>
<reference evidence="1" key="1">
    <citation type="submission" date="2011-04" db="EMBL/GenBank/DDBJ databases">
        <title>Evolution of plant cell wall degrading machinery underlies the functional diversity of forest fungi.</title>
        <authorList>
            <consortium name="US DOE Joint Genome Institute (JGI-PGF)"/>
            <person name="Eastwood D.C."/>
            <person name="Floudas D."/>
            <person name="Binder M."/>
            <person name="Majcherczyk A."/>
            <person name="Schneider P."/>
            <person name="Aerts A."/>
            <person name="Asiegbu F.O."/>
            <person name="Baker S.E."/>
            <person name="Barry K."/>
            <person name="Bendiksby M."/>
            <person name="Blumentritt M."/>
            <person name="Coutinho P.M."/>
            <person name="Cullen D."/>
            <person name="Cullen D."/>
            <person name="Gathman A."/>
            <person name="Goodell B."/>
            <person name="Henrissat B."/>
            <person name="Ihrmark K."/>
            <person name="Kauserud H."/>
            <person name="Kohler A."/>
            <person name="LaButti K."/>
            <person name="Lapidus A."/>
            <person name="Lavin J.L."/>
            <person name="Lee Y.-H."/>
            <person name="Lindquist E."/>
            <person name="Lilly W."/>
            <person name="Lucas S."/>
            <person name="Morin E."/>
            <person name="Murat C."/>
            <person name="Oguiza J.A."/>
            <person name="Park J."/>
            <person name="Pisabarro A.G."/>
            <person name="Riley R."/>
            <person name="Rosling A."/>
            <person name="Salamov A."/>
            <person name="Schmidt O."/>
            <person name="Schmutz J."/>
            <person name="Skrede I."/>
            <person name="Stenlid J."/>
            <person name="Wiebenga A."/>
            <person name="Xie X."/>
            <person name="Kues U."/>
            <person name="Hibbett D.S."/>
            <person name="Hoffmeister D."/>
            <person name="Hogberg N."/>
            <person name="Martin F."/>
            <person name="Grigoriev I.V."/>
            <person name="Watkinson S.C."/>
        </authorList>
    </citation>
    <scope>NUCLEOTIDE SEQUENCE</scope>
    <source>
        <strain evidence="1">S7.9</strain>
    </source>
</reference>
<protein>
    <recommendedName>
        <fullName evidence="2">F-box domain-containing protein</fullName>
    </recommendedName>
</protein>
<dbReference type="HOGENOM" id="CLU_021164_0_0_1"/>
<accession>F8PAM8</accession>
<dbReference type="AlphaFoldDB" id="F8PAM8"/>
<proteinExistence type="predicted"/>
<name>F8PAM8_SERL9</name>
<dbReference type="GeneID" id="18815768"/>
<dbReference type="RefSeq" id="XP_007323301.1">
    <property type="nucleotide sequence ID" value="XM_007323239.1"/>
</dbReference>
<dbReference type="Proteomes" id="UP000008064">
    <property type="component" value="Unassembled WGS sequence"/>
</dbReference>
<gene>
    <name evidence="1" type="ORF">SERLADRAFT_442688</name>
</gene>
<dbReference type="KEGG" id="sla:SERLADRAFT_442688"/>